<proteinExistence type="predicted"/>
<evidence type="ECO:0000259" key="1">
    <source>
        <dbReference type="Pfam" id="PF20247"/>
    </source>
</evidence>
<accession>A0A0F9FM40</accession>
<organism evidence="2">
    <name type="scientific">marine sediment metagenome</name>
    <dbReference type="NCBI Taxonomy" id="412755"/>
    <lineage>
        <taxon>unclassified sequences</taxon>
        <taxon>metagenomes</taxon>
        <taxon>ecological metagenomes</taxon>
    </lineage>
</organism>
<gene>
    <name evidence="2" type="ORF">LCGC14_2013360</name>
</gene>
<evidence type="ECO:0000313" key="2">
    <source>
        <dbReference type="EMBL" id="KKL79581.1"/>
    </source>
</evidence>
<dbReference type="AlphaFoldDB" id="A0A0F9FM40"/>
<sequence length="243" mass="28820">DRDGKESTEQDIIIWNSIDYPRIFSETEYFLIENVTMCIEVKTTLANENLEETLLKIRDLRRMNFFKRLDGDPQWQVHPPLCFIFAYDTTWKKFGSILNNITKIVNEHGIKPSERFDYLYIMRKGITLNWDIPYKVQGRVDFSQKYGGKIPYNPRWPQFFPSKLIQDSLLILHETQMWQKEGFREGFFSDLKIENQIKGIIYFLHKLCQALEDQRLLRSHSLIVFSFPDMKISSGGRTSANPF</sequence>
<dbReference type="CDD" id="cd21173">
    <property type="entry name" value="NucC-like"/>
    <property type="match status" value="1"/>
</dbReference>
<protein>
    <recommendedName>
        <fullName evidence="1">DUF6602 domain-containing protein</fullName>
    </recommendedName>
</protein>
<comment type="caution">
    <text evidence="2">The sequence shown here is derived from an EMBL/GenBank/DDBJ whole genome shotgun (WGS) entry which is preliminary data.</text>
</comment>
<dbReference type="Pfam" id="PF20247">
    <property type="entry name" value="DUF6602"/>
    <property type="match status" value="1"/>
</dbReference>
<reference evidence="2" key="1">
    <citation type="journal article" date="2015" name="Nature">
        <title>Complex archaea that bridge the gap between prokaryotes and eukaryotes.</title>
        <authorList>
            <person name="Spang A."/>
            <person name="Saw J.H."/>
            <person name="Jorgensen S.L."/>
            <person name="Zaremba-Niedzwiedzka K."/>
            <person name="Martijn J."/>
            <person name="Lind A.E."/>
            <person name="van Eijk R."/>
            <person name="Schleper C."/>
            <person name="Guy L."/>
            <person name="Ettema T.J."/>
        </authorList>
    </citation>
    <scope>NUCLEOTIDE SEQUENCE</scope>
</reference>
<dbReference type="InterPro" id="IPR046537">
    <property type="entry name" value="DUF6602"/>
</dbReference>
<feature type="non-terminal residue" evidence="2">
    <location>
        <position position="1"/>
    </location>
</feature>
<feature type="domain" description="DUF6602" evidence="1">
    <location>
        <begin position="1"/>
        <end position="63"/>
    </location>
</feature>
<dbReference type="EMBL" id="LAZR01023126">
    <property type="protein sequence ID" value="KKL79581.1"/>
    <property type="molecule type" value="Genomic_DNA"/>
</dbReference>
<name>A0A0F9FM40_9ZZZZ</name>